<dbReference type="GO" id="GO:0009007">
    <property type="term" value="F:site-specific DNA-methyltransferase (adenine-specific) activity"/>
    <property type="evidence" value="ECO:0007669"/>
    <property type="project" value="UniProtKB-EC"/>
</dbReference>
<dbReference type="GO" id="GO:0003677">
    <property type="term" value="F:DNA binding"/>
    <property type="evidence" value="ECO:0007669"/>
    <property type="project" value="UniProtKB-KW"/>
</dbReference>
<organismHost>
    <name type="scientific">Cafeteria roenbergensis</name>
    <name type="common">Marine flagellate</name>
    <dbReference type="NCBI Taxonomy" id="33653"/>
</organismHost>
<feature type="coiled-coil region" evidence="9">
    <location>
        <begin position="788"/>
        <end position="815"/>
    </location>
</feature>
<evidence type="ECO:0000256" key="4">
    <source>
        <dbReference type="ARBA" id="ARBA00022679"/>
    </source>
</evidence>
<evidence type="ECO:0000256" key="2">
    <source>
        <dbReference type="ARBA" id="ARBA00011900"/>
    </source>
</evidence>
<evidence type="ECO:0000256" key="6">
    <source>
        <dbReference type="ARBA" id="ARBA00022747"/>
    </source>
</evidence>
<dbReference type="SUPFAM" id="SSF116734">
    <property type="entry name" value="DNA methylase specificity domain"/>
    <property type="match status" value="2"/>
</dbReference>
<keyword evidence="6" id="KW-0680">Restriction system</keyword>
<dbReference type="Proteomes" id="UP000029781">
    <property type="component" value="Segment"/>
</dbReference>
<evidence type="ECO:0000256" key="8">
    <source>
        <dbReference type="ARBA" id="ARBA00047942"/>
    </source>
</evidence>
<dbReference type="InterPro" id="IPR003356">
    <property type="entry name" value="DNA_methylase_A-5"/>
</dbReference>
<dbReference type="PANTHER" id="PTHR42933:SF3">
    <property type="entry name" value="TYPE I RESTRICTION ENZYME MJAVIII METHYLASE SUBUNIT"/>
    <property type="match status" value="1"/>
</dbReference>
<dbReference type="InterPro" id="IPR044946">
    <property type="entry name" value="Restrct_endonuc_typeI_TRD_sf"/>
</dbReference>
<keyword evidence="3" id="KW-0489">Methyltransferase</keyword>
<evidence type="ECO:0000313" key="12">
    <source>
        <dbReference type="EMBL" id="ADO67417.1"/>
    </source>
</evidence>
<evidence type="ECO:0000259" key="10">
    <source>
        <dbReference type="Pfam" id="PF01420"/>
    </source>
</evidence>
<evidence type="ECO:0000256" key="9">
    <source>
        <dbReference type="SAM" id="Coils"/>
    </source>
</evidence>
<gene>
    <name evidence="12" type="ORF">crov383</name>
</gene>
<dbReference type="GeneID" id="9887786"/>
<dbReference type="PANTHER" id="PTHR42933">
    <property type="entry name" value="SLR6095 PROTEIN"/>
    <property type="match status" value="1"/>
</dbReference>
<evidence type="ECO:0000256" key="5">
    <source>
        <dbReference type="ARBA" id="ARBA00022691"/>
    </source>
</evidence>
<dbReference type="EC" id="2.1.1.72" evidence="2"/>
<keyword evidence="4" id="KW-0808">Transferase</keyword>
<keyword evidence="7" id="KW-0238">DNA-binding</keyword>
<dbReference type="KEGG" id="vg:9887786"/>
<feature type="domain" description="Type I restriction modification DNA specificity" evidence="10">
    <location>
        <begin position="658"/>
        <end position="793"/>
    </location>
</feature>
<evidence type="ECO:0000256" key="7">
    <source>
        <dbReference type="ARBA" id="ARBA00023125"/>
    </source>
</evidence>
<dbReference type="GO" id="GO:0009307">
    <property type="term" value="P:DNA restriction-modification system"/>
    <property type="evidence" value="ECO:0007669"/>
    <property type="project" value="UniProtKB-KW"/>
</dbReference>
<feature type="domain" description="DNA methylase adenine-specific" evidence="11">
    <location>
        <begin position="188"/>
        <end position="463"/>
    </location>
</feature>
<reference evidence="12 13" key="1">
    <citation type="journal article" date="2010" name="Proc. Natl. Acad. Sci. U.S.A.">
        <title>Giant virus with a remarkable complement of genes infects marine zooplankton.</title>
        <authorList>
            <person name="Fischer M.G."/>
            <person name="Allen M.J."/>
            <person name="Wilson W.H."/>
            <person name="Suttle C.A."/>
        </authorList>
    </citation>
    <scope>NUCLEOTIDE SEQUENCE [LARGE SCALE GENOMIC DNA]</scope>
    <source>
        <strain evidence="12 13">BV-PW1</strain>
    </source>
</reference>
<comment type="similarity">
    <text evidence="1">Belongs to the type-I restriction system S methylase family.</text>
</comment>
<keyword evidence="9" id="KW-0175">Coiled coil</keyword>
<evidence type="ECO:0000256" key="3">
    <source>
        <dbReference type="ARBA" id="ARBA00022603"/>
    </source>
</evidence>
<feature type="domain" description="Type I restriction modification DNA specificity" evidence="10">
    <location>
        <begin position="490"/>
        <end position="634"/>
    </location>
</feature>
<accession>E3T5F4</accession>
<dbReference type="Pfam" id="PF02384">
    <property type="entry name" value="N6_Mtase"/>
    <property type="match status" value="1"/>
</dbReference>
<dbReference type="EMBL" id="GU244497">
    <property type="protein sequence ID" value="ADO67417.1"/>
    <property type="molecule type" value="Genomic_DNA"/>
</dbReference>
<dbReference type="Gene3D" id="3.90.220.20">
    <property type="entry name" value="DNA methylase specificity domains"/>
    <property type="match status" value="2"/>
</dbReference>
<dbReference type="GO" id="GO:0008170">
    <property type="term" value="F:N-methyltransferase activity"/>
    <property type="evidence" value="ECO:0007669"/>
    <property type="project" value="InterPro"/>
</dbReference>
<name>E3T5F4_CROVB</name>
<dbReference type="REBASE" id="28797">
    <property type="entry name" value="CroVORF383P"/>
</dbReference>
<dbReference type="InterPro" id="IPR029063">
    <property type="entry name" value="SAM-dependent_MTases_sf"/>
</dbReference>
<dbReference type="GO" id="GO:0032259">
    <property type="term" value="P:methylation"/>
    <property type="evidence" value="ECO:0007669"/>
    <property type="project" value="UniProtKB-KW"/>
</dbReference>
<evidence type="ECO:0000313" key="13">
    <source>
        <dbReference type="Proteomes" id="UP000029781"/>
    </source>
</evidence>
<evidence type="ECO:0000256" key="1">
    <source>
        <dbReference type="ARBA" id="ARBA00010923"/>
    </source>
</evidence>
<organism evidence="12 13">
    <name type="scientific">Cafeteria roenbergensis virus (strain BV-PW1)</name>
    <name type="common">CroV</name>
    <dbReference type="NCBI Taxonomy" id="693272"/>
    <lineage>
        <taxon>Viruses</taxon>
        <taxon>Varidnaviria</taxon>
        <taxon>Bamfordvirae</taxon>
        <taxon>Nucleocytoviricota</taxon>
        <taxon>Megaviricetes</taxon>
        <taxon>Imitervirales</taxon>
        <taxon>Mimiviridae</taxon>
        <taxon>Aliimimivirinae</taxon>
        <taxon>Rheavirus</taxon>
        <taxon>Rheavirus sinusmexicani</taxon>
    </lineage>
</organism>
<sequence length="817" mass="95315">MLMPKNKQQYKLELQSKSNKIIYEFTEKELIENKKYDEFKNKFKSKLKSWHNTLSGAGVTGDPALDDIMNIIMLCYLDKHVSDKGQFDLLNLKSYPITKKNRFSKYNYLECLKIDYMIKNKKILIKSKDKNEGKSILEKIGDLLSNHRTTSRVVKDIDFINCKKTNILISLIEDINEFCTKYHIFEYSDIIGIAYEFWMNEYKGGSGKELGNFFTERKLMRMCFELIDKEDIDNLNINKNSTIGDEFCGTFGFPLYFKQFLKDKYKINIKNKNIYGVEFEDRACRMAMLNAMFSLDNIDNVTRGDSFITNVSPHLDISVHNVPFGSRMKYKHVKEHYEEYQINHSDIPNFDEIIKSKANQDATLSSQMVIYKTNKIGICIIKDGQEATGTTKELLAYRKHFCDSVNLKKILKIPSGAFSSTGTKTLCLYFVKDGNKTENLQFLELDTEGNKIIETCNVSYQDLEHNKYLWSPNTYLVDEEILKLQSKSKCEWMKLGDICKFLSKSKKQASYGNNEGKYNFYTSSYKIKKCDEYDYEDECLIIGTGGNVNIKLDSKFCCSSDNIILKSQYNKYIYYLLSYNLNLLEKGFEGAGIKHISKDYIRNLKIPIPSSETQEEIIQQIEILNKEIKNNEDKIKNNQNISKMYMEMMMKKHQDNIEWNKLGDLCEFLSKSKKQASYGNNEGKYNFYTSSYKIKKCDEYDYEDECLIIGTGGNVNIKLDSKFCCSADNIILKSQYNKYIYYLLSYNLNLLEKGFEGAGIKHISKDYIRNLKIPIPLLKIQNNIVDFLDKENELINKLKLQNDTYKNMIKEILDQSY</sequence>
<comment type="catalytic activity">
    <reaction evidence="8">
        <text>a 2'-deoxyadenosine in DNA + S-adenosyl-L-methionine = an N(6)-methyl-2'-deoxyadenosine in DNA + S-adenosyl-L-homocysteine + H(+)</text>
        <dbReference type="Rhea" id="RHEA:15197"/>
        <dbReference type="Rhea" id="RHEA-COMP:12418"/>
        <dbReference type="Rhea" id="RHEA-COMP:12419"/>
        <dbReference type="ChEBI" id="CHEBI:15378"/>
        <dbReference type="ChEBI" id="CHEBI:57856"/>
        <dbReference type="ChEBI" id="CHEBI:59789"/>
        <dbReference type="ChEBI" id="CHEBI:90615"/>
        <dbReference type="ChEBI" id="CHEBI:90616"/>
        <dbReference type="EC" id="2.1.1.72"/>
    </reaction>
</comment>
<keyword evidence="13" id="KW-1185">Reference proteome</keyword>
<dbReference type="Pfam" id="PF01420">
    <property type="entry name" value="Methylase_S"/>
    <property type="match status" value="2"/>
</dbReference>
<keyword evidence="5" id="KW-0949">S-adenosyl-L-methionine</keyword>
<dbReference type="InterPro" id="IPR051537">
    <property type="entry name" value="DNA_Adenine_Mtase"/>
</dbReference>
<proteinExistence type="inferred from homology"/>
<feature type="coiled-coil region" evidence="9">
    <location>
        <begin position="614"/>
        <end position="641"/>
    </location>
</feature>
<evidence type="ECO:0000259" key="11">
    <source>
        <dbReference type="Pfam" id="PF02384"/>
    </source>
</evidence>
<dbReference type="SUPFAM" id="SSF53335">
    <property type="entry name" value="S-adenosyl-L-methionine-dependent methyltransferases"/>
    <property type="match status" value="1"/>
</dbReference>
<dbReference type="InterPro" id="IPR000055">
    <property type="entry name" value="Restrct_endonuc_typeI_TRD"/>
</dbReference>
<dbReference type="Gene3D" id="3.40.50.150">
    <property type="entry name" value="Vaccinia Virus protein VP39"/>
    <property type="match status" value="1"/>
</dbReference>
<dbReference type="RefSeq" id="YP_003970016.1">
    <property type="nucleotide sequence ID" value="NC_014637.1"/>
</dbReference>
<protein>
    <recommendedName>
        <fullName evidence="2">site-specific DNA-methyltransferase (adenine-specific)</fullName>
        <ecNumber evidence="2">2.1.1.72</ecNumber>
    </recommendedName>
</protein>